<keyword evidence="2" id="KW-1185">Reference proteome</keyword>
<gene>
    <name evidence="1" type="ORF">HGB44_28785</name>
</gene>
<dbReference type="EMBL" id="JAAXPG010000040">
    <property type="protein sequence ID" value="NKZ01633.1"/>
    <property type="molecule type" value="Genomic_DNA"/>
</dbReference>
<accession>A0A7X6RTP8</accession>
<name>A0A7X6RTP8_9ACTN</name>
<dbReference type="InterPro" id="IPR011047">
    <property type="entry name" value="Quinoprotein_ADH-like_sf"/>
</dbReference>
<dbReference type="SUPFAM" id="SSF50998">
    <property type="entry name" value="Quinoprotein alcohol dehydrogenase-like"/>
    <property type="match status" value="1"/>
</dbReference>
<evidence type="ECO:0000313" key="1">
    <source>
        <dbReference type="EMBL" id="NKZ01633.1"/>
    </source>
</evidence>
<dbReference type="Gene3D" id="2.130.10.10">
    <property type="entry name" value="YVTN repeat-like/Quinoprotein amine dehydrogenase"/>
    <property type="match status" value="1"/>
</dbReference>
<organism evidence="1 2">
    <name type="scientific">Nocardiopsis alborubida</name>
    <dbReference type="NCBI Taxonomy" id="146802"/>
    <lineage>
        <taxon>Bacteria</taxon>
        <taxon>Bacillati</taxon>
        <taxon>Actinomycetota</taxon>
        <taxon>Actinomycetes</taxon>
        <taxon>Streptosporangiales</taxon>
        <taxon>Nocardiopsidaceae</taxon>
        <taxon>Nocardiopsis</taxon>
    </lineage>
</organism>
<dbReference type="InterPro" id="IPR015943">
    <property type="entry name" value="WD40/YVTN_repeat-like_dom_sf"/>
</dbReference>
<dbReference type="RefSeq" id="WP_168444190.1">
    <property type="nucleotide sequence ID" value="NZ_JAAXPG010000040.1"/>
</dbReference>
<proteinExistence type="predicted"/>
<comment type="caution">
    <text evidence="1">The sequence shown here is derived from an EMBL/GenBank/DDBJ whole genome shotgun (WGS) entry which is preliminary data.</text>
</comment>
<protein>
    <recommendedName>
        <fullName evidence="3">PQQ-like domain-containing protein</fullName>
    </recommendedName>
</protein>
<dbReference type="AlphaFoldDB" id="A0A7X6RTP8"/>
<dbReference type="Proteomes" id="UP000553209">
    <property type="component" value="Unassembled WGS sequence"/>
</dbReference>
<reference evidence="1 2" key="1">
    <citation type="submission" date="2020-04" db="EMBL/GenBank/DDBJ databases">
        <title>MicrobeNet Type strains.</title>
        <authorList>
            <person name="Nicholson A.C."/>
        </authorList>
    </citation>
    <scope>NUCLEOTIDE SEQUENCE [LARGE SCALE GENOMIC DNA]</scope>
    <source>
        <strain evidence="1 2">ATCC 23612</strain>
    </source>
</reference>
<evidence type="ECO:0000313" key="2">
    <source>
        <dbReference type="Proteomes" id="UP000553209"/>
    </source>
</evidence>
<sequence>MRKKNLALIAGASGVSVAALVAGLVVVPRLSPEPPMIDHRTADDLGVRASGEVRYLREFEDIEPNTDVEITRLVWARASAVAVTPHGVTGVGPSDGEQRWHYLVPGTDVAVGFPGGGEYIAVAHTEEGLFEDQVNEVLLDPLTGEIENRTVLSPAGETTTPEDVVAHGSEHSRLLFLKEEGQTFLVAQRRQDQEELWRLDPADLCGGDPPSEDDVRLASGSSNAYLSVLCHGQGAARIAALDFGTGDLVWEREFTAEGLDSPPELLLADYGTDYGTDTDAYARTLSGEFGSNYLYLSDKDGGTFGADLWGIEAVADVLPSPGEDTGEAPEAVVVGHPDTVNLTVALRGAALLVETGAVGIDEFDDHLLYEDDEQIRLIRDSLERSGVHSLNLVLDGLSHVG</sequence>
<evidence type="ECO:0008006" key="3">
    <source>
        <dbReference type="Google" id="ProtNLM"/>
    </source>
</evidence>